<dbReference type="ExpressionAtlas" id="A0A1Z5R1G8">
    <property type="expression patterns" value="baseline and differential"/>
</dbReference>
<evidence type="ECO:0000313" key="3">
    <source>
        <dbReference type="Proteomes" id="UP000000768"/>
    </source>
</evidence>
<sequence>MVAEARVKRIRLEEECRRRQEPPFAVGLGIGKGEDVVVVHPDLISCLPDEILHDIITLLPTRDGARTQAISRRWRPLWCAAPLNLQVDHRGLCGQDRKRVTLVAKILADHPGPARRLAIPWFRLRDRYAKIDGWLRSPALAGLQEIQISYAPDGGPRPLPPSALRFALTLRTAEFCCCDFPAADEEMAAPPSLHLNFPQLKNLTLRSASVSEATLHRLLSGCPALESLRLETNVGVGSLRVSSATLKSISIRVLCYPYRVTDPVMLQELVVEDAPRLERLLLVDPRNGPRTIRVMKAPALETMGMVSDGISELVLGTTVFRVAGSLQQCCNLLSLHLYICWLIIVPNCLSSSFLVRRWLP</sequence>
<dbReference type="PROSITE" id="PS50181">
    <property type="entry name" value="FBOX"/>
    <property type="match status" value="1"/>
</dbReference>
<dbReference type="SUPFAM" id="SSF81383">
    <property type="entry name" value="F-box domain"/>
    <property type="match status" value="1"/>
</dbReference>
<dbReference type="Gene3D" id="3.80.10.10">
    <property type="entry name" value="Ribonuclease Inhibitor"/>
    <property type="match status" value="1"/>
</dbReference>
<dbReference type="SUPFAM" id="SSF52047">
    <property type="entry name" value="RNI-like"/>
    <property type="match status" value="1"/>
</dbReference>
<dbReference type="InterPro" id="IPR055411">
    <property type="entry name" value="LRR_FXL15/At3g58940/PEG3-like"/>
</dbReference>
<accession>A0A1Z5R1G8</accession>
<reference evidence="3" key="2">
    <citation type="journal article" date="2018" name="Plant J.">
        <title>The Sorghum bicolor reference genome: improved assembly, gene annotations, a transcriptome atlas, and signatures of genome organization.</title>
        <authorList>
            <person name="McCormick R.F."/>
            <person name="Truong S.K."/>
            <person name="Sreedasyam A."/>
            <person name="Jenkins J."/>
            <person name="Shu S."/>
            <person name="Sims D."/>
            <person name="Kennedy M."/>
            <person name="Amirebrahimi M."/>
            <person name="Weers B.D."/>
            <person name="McKinley B."/>
            <person name="Mattison A."/>
            <person name="Morishige D.T."/>
            <person name="Grimwood J."/>
            <person name="Schmutz J."/>
            <person name="Mullet J.E."/>
        </authorList>
    </citation>
    <scope>NUCLEOTIDE SEQUENCE [LARGE SCALE GENOMIC DNA]</scope>
    <source>
        <strain evidence="3">cv. BTx623</strain>
    </source>
</reference>
<dbReference type="PANTHER" id="PTHR32141:SF160">
    <property type="entry name" value="F-BOX DOMAIN-CONTAINING PROTEIN"/>
    <property type="match status" value="1"/>
</dbReference>
<dbReference type="PANTHER" id="PTHR32141">
    <property type="match status" value="1"/>
</dbReference>
<dbReference type="Proteomes" id="UP000000768">
    <property type="component" value="Chromosome 9"/>
</dbReference>
<organism evidence="2 3">
    <name type="scientific">Sorghum bicolor</name>
    <name type="common">Sorghum</name>
    <name type="synonym">Sorghum vulgare</name>
    <dbReference type="NCBI Taxonomy" id="4558"/>
    <lineage>
        <taxon>Eukaryota</taxon>
        <taxon>Viridiplantae</taxon>
        <taxon>Streptophyta</taxon>
        <taxon>Embryophyta</taxon>
        <taxon>Tracheophyta</taxon>
        <taxon>Spermatophyta</taxon>
        <taxon>Magnoliopsida</taxon>
        <taxon>Liliopsida</taxon>
        <taxon>Poales</taxon>
        <taxon>Poaceae</taxon>
        <taxon>PACMAD clade</taxon>
        <taxon>Panicoideae</taxon>
        <taxon>Andropogonodae</taxon>
        <taxon>Andropogoneae</taxon>
        <taxon>Sorghinae</taxon>
        <taxon>Sorghum</taxon>
    </lineage>
</organism>
<dbReference type="InterPro" id="IPR036047">
    <property type="entry name" value="F-box-like_dom_sf"/>
</dbReference>
<protein>
    <recommendedName>
        <fullName evidence="1">F-box domain-containing protein</fullName>
    </recommendedName>
</protein>
<evidence type="ECO:0000313" key="2">
    <source>
        <dbReference type="EMBL" id="OQU77275.1"/>
    </source>
</evidence>
<feature type="domain" description="F-box" evidence="1">
    <location>
        <begin position="41"/>
        <end position="77"/>
    </location>
</feature>
<dbReference type="Pfam" id="PF00646">
    <property type="entry name" value="F-box"/>
    <property type="match status" value="1"/>
</dbReference>
<evidence type="ECO:0000259" key="1">
    <source>
        <dbReference type="PROSITE" id="PS50181"/>
    </source>
</evidence>
<dbReference type="InterPro" id="IPR001810">
    <property type="entry name" value="F-box_dom"/>
</dbReference>
<name>A0A1Z5R1G8_SORBI</name>
<gene>
    <name evidence="2" type="ORF">SORBI_3009G022800</name>
</gene>
<dbReference type="Gramene" id="OQU77275">
    <property type="protein sequence ID" value="OQU77275"/>
    <property type="gene ID" value="SORBI_3009G022800"/>
</dbReference>
<proteinExistence type="predicted"/>
<keyword evidence="3" id="KW-1185">Reference proteome</keyword>
<dbReference type="InterPro" id="IPR055302">
    <property type="entry name" value="F-box_dom-containing"/>
</dbReference>
<dbReference type="EMBL" id="CM000768">
    <property type="protein sequence ID" value="OQU77275.1"/>
    <property type="molecule type" value="Genomic_DNA"/>
</dbReference>
<dbReference type="Pfam" id="PF24758">
    <property type="entry name" value="LRR_At5g56370"/>
    <property type="match status" value="1"/>
</dbReference>
<dbReference type="CDD" id="cd22160">
    <property type="entry name" value="F-box_AtFBL13-like"/>
    <property type="match status" value="1"/>
</dbReference>
<dbReference type="AlphaFoldDB" id="A0A1Z5R1G8"/>
<dbReference type="InterPro" id="IPR053781">
    <property type="entry name" value="F-box_AtFBL13-like"/>
</dbReference>
<dbReference type="Gene3D" id="1.20.1280.50">
    <property type="match status" value="1"/>
</dbReference>
<dbReference type="InterPro" id="IPR032675">
    <property type="entry name" value="LRR_dom_sf"/>
</dbReference>
<reference evidence="2 3" key="1">
    <citation type="journal article" date="2009" name="Nature">
        <title>The Sorghum bicolor genome and the diversification of grasses.</title>
        <authorList>
            <person name="Paterson A.H."/>
            <person name="Bowers J.E."/>
            <person name="Bruggmann R."/>
            <person name="Dubchak I."/>
            <person name="Grimwood J."/>
            <person name="Gundlach H."/>
            <person name="Haberer G."/>
            <person name="Hellsten U."/>
            <person name="Mitros T."/>
            <person name="Poliakov A."/>
            <person name="Schmutz J."/>
            <person name="Spannagl M."/>
            <person name="Tang H."/>
            <person name="Wang X."/>
            <person name="Wicker T."/>
            <person name="Bharti A.K."/>
            <person name="Chapman J."/>
            <person name="Feltus F.A."/>
            <person name="Gowik U."/>
            <person name="Grigoriev I.V."/>
            <person name="Lyons E."/>
            <person name="Maher C.A."/>
            <person name="Martis M."/>
            <person name="Narechania A."/>
            <person name="Otillar R.P."/>
            <person name="Penning B.W."/>
            <person name="Salamov A.A."/>
            <person name="Wang Y."/>
            <person name="Zhang L."/>
            <person name="Carpita N.C."/>
            <person name="Freeling M."/>
            <person name="Gingle A.R."/>
            <person name="Hash C.T."/>
            <person name="Keller B."/>
            <person name="Klein P."/>
            <person name="Kresovich S."/>
            <person name="McCann M.C."/>
            <person name="Ming R."/>
            <person name="Peterson D.G."/>
            <person name="Mehboob-ur-Rahman"/>
            <person name="Ware D."/>
            <person name="Westhoff P."/>
            <person name="Mayer K.F."/>
            <person name="Messing J."/>
            <person name="Rokhsar D.S."/>
        </authorList>
    </citation>
    <scope>NUCLEOTIDE SEQUENCE [LARGE SCALE GENOMIC DNA]</scope>
    <source>
        <strain evidence="3">cv. BTx623</strain>
    </source>
</reference>